<dbReference type="EMBL" id="JBHSHL010000003">
    <property type="protein sequence ID" value="MFC4803721.1"/>
    <property type="molecule type" value="Genomic_DNA"/>
</dbReference>
<dbReference type="Proteomes" id="UP001595916">
    <property type="component" value="Unassembled WGS sequence"/>
</dbReference>
<comment type="function">
    <text evidence="9">Component of the transport system for branched-chain amino acids.</text>
</comment>
<feature type="transmembrane region" description="Helical" evidence="9">
    <location>
        <begin position="369"/>
        <end position="390"/>
    </location>
</feature>
<dbReference type="RefSeq" id="WP_379787172.1">
    <property type="nucleotide sequence ID" value="NZ_JBHSHL010000003.1"/>
</dbReference>
<comment type="similarity">
    <text evidence="2 9">Belongs to the branched chain amino acid transporter family.</text>
</comment>
<evidence type="ECO:0000313" key="11">
    <source>
        <dbReference type="Proteomes" id="UP001595916"/>
    </source>
</evidence>
<evidence type="ECO:0000256" key="1">
    <source>
        <dbReference type="ARBA" id="ARBA00004651"/>
    </source>
</evidence>
<dbReference type="InterPro" id="IPR004685">
    <property type="entry name" value="Brnchd-chn_aa_trnsp_Livcs"/>
</dbReference>
<dbReference type="Pfam" id="PF05525">
    <property type="entry name" value="Branch_AA_trans"/>
    <property type="match status" value="1"/>
</dbReference>
<protein>
    <recommendedName>
        <fullName evidence="9">Branched-chain amino acid transport system carrier protein</fullName>
    </recommendedName>
</protein>
<evidence type="ECO:0000256" key="6">
    <source>
        <dbReference type="ARBA" id="ARBA00022970"/>
    </source>
</evidence>
<evidence type="ECO:0000313" key="10">
    <source>
        <dbReference type="EMBL" id="MFC4803721.1"/>
    </source>
</evidence>
<evidence type="ECO:0000256" key="4">
    <source>
        <dbReference type="ARBA" id="ARBA00022475"/>
    </source>
</evidence>
<keyword evidence="4" id="KW-1003">Cell membrane</keyword>
<keyword evidence="6 9" id="KW-0029">Amino-acid transport</keyword>
<feature type="transmembrane region" description="Helical" evidence="9">
    <location>
        <begin position="402"/>
        <end position="426"/>
    </location>
</feature>
<feature type="transmembrane region" description="Helical" evidence="9">
    <location>
        <begin position="220"/>
        <end position="241"/>
    </location>
</feature>
<feature type="transmembrane region" description="Helical" evidence="9">
    <location>
        <begin position="12"/>
        <end position="33"/>
    </location>
</feature>
<keyword evidence="8 9" id="KW-0472">Membrane</keyword>
<accession>A0ABV9QM17</accession>
<evidence type="ECO:0000256" key="7">
    <source>
        <dbReference type="ARBA" id="ARBA00022989"/>
    </source>
</evidence>
<feature type="transmembrane region" description="Helical" evidence="9">
    <location>
        <begin position="118"/>
        <end position="136"/>
    </location>
</feature>
<keyword evidence="5 9" id="KW-0812">Transmembrane</keyword>
<organism evidence="10 11">
    <name type="scientific">Filifactor villosus</name>
    <dbReference type="NCBI Taxonomy" id="29374"/>
    <lineage>
        <taxon>Bacteria</taxon>
        <taxon>Bacillati</taxon>
        <taxon>Bacillota</taxon>
        <taxon>Clostridia</taxon>
        <taxon>Peptostreptococcales</taxon>
        <taxon>Filifactoraceae</taxon>
        <taxon>Filifactor</taxon>
    </lineage>
</organism>
<comment type="caution">
    <text evidence="10">The sequence shown here is derived from an EMBL/GenBank/DDBJ whole genome shotgun (WGS) entry which is preliminary data.</text>
</comment>
<dbReference type="PANTHER" id="PTHR30588">
    <property type="entry name" value="BRANCHED-CHAIN AMINO ACID TRANSPORT SYSTEM 2 CARRIER PROTEIN"/>
    <property type="match status" value="1"/>
</dbReference>
<comment type="subcellular location">
    <subcellularLocation>
        <location evidence="1 9">Cell membrane</location>
        <topology evidence="1 9">Multi-pass membrane protein</topology>
    </subcellularLocation>
</comment>
<evidence type="ECO:0000256" key="3">
    <source>
        <dbReference type="ARBA" id="ARBA00022448"/>
    </source>
</evidence>
<gene>
    <name evidence="10" type="primary">brnQ</name>
    <name evidence="10" type="ORF">ACFO4R_01370</name>
</gene>
<keyword evidence="7 9" id="KW-1133">Transmembrane helix</keyword>
<feature type="transmembrane region" description="Helical" evidence="9">
    <location>
        <begin position="45"/>
        <end position="68"/>
    </location>
</feature>
<feature type="transmembrane region" description="Helical" evidence="9">
    <location>
        <begin position="80"/>
        <end position="98"/>
    </location>
</feature>
<feature type="transmembrane region" description="Helical" evidence="9">
    <location>
        <begin position="278"/>
        <end position="301"/>
    </location>
</feature>
<sequence>MTRTKKVQDIVIMGFALFAIFFGAGNLIFPPYIGVVAGKQWYEVMFGFLMTDPVLPILGVIVTATVGGKADDMGKRVGPVFSKVLCAMAILIIGPLFAVPRTAATTHEIATQQLFPGIPPVVTSAVFFAITAFLVFNPGGAIDKIGKYLTPGLLIALTAIIVTCIVKPIGKIQEMPAQNFFLRGFTEGYQTMDAVGSSLLAGIVMSDIVRRGYKNSKEQFRIMVGVGIVAFLLLSFVYGGLTYVGATAGEYFTPETSRVDILVGVVYHLFGSVGKLCIGLVVALACLTTSVGLTATCGNFFEEISQGRLKYKYIVLTSITISLFLSLKGVEGLINLAIPVLLAIYPIFIVLTLMTLFDRHIKYDWTYTGAVIGTLAVSIIPSLNMAFGILGSLSDAVQNLPLAAIGFNWFVPAALCSIVLTVFSAFSGMGGRREPKGSM</sequence>
<evidence type="ECO:0000256" key="5">
    <source>
        <dbReference type="ARBA" id="ARBA00022692"/>
    </source>
</evidence>
<keyword evidence="11" id="KW-1185">Reference proteome</keyword>
<feature type="transmembrane region" description="Helical" evidence="9">
    <location>
        <begin position="189"/>
        <end position="208"/>
    </location>
</feature>
<name>A0ABV9QM17_9FIRM</name>
<evidence type="ECO:0000256" key="9">
    <source>
        <dbReference type="RuleBase" id="RU362122"/>
    </source>
</evidence>
<reference evidence="11" key="1">
    <citation type="journal article" date="2019" name="Int. J. Syst. Evol. Microbiol.">
        <title>The Global Catalogue of Microorganisms (GCM) 10K type strain sequencing project: providing services to taxonomists for standard genome sequencing and annotation.</title>
        <authorList>
            <consortium name="The Broad Institute Genomics Platform"/>
            <consortium name="The Broad Institute Genome Sequencing Center for Infectious Disease"/>
            <person name="Wu L."/>
            <person name="Ma J."/>
        </authorList>
    </citation>
    <scope>NUCLEOTIDE SEQUENCE [LARGE SCALE GENOMIC DNA]</scope>
    <source>
        <strain evidence="11">CCUG 46385</strain>
    </source>
</reference>
<dbReference type="PANTHER" id="PTHR30588:SF0">
    <property type="entry name" value="BRANCHED-CHAIN AMINO ACID PERMEASE BRNQ"/>
    <property type="match status" value="1"/>
</dbReference>
<feature type="transmembrane region" description="Helical" evidence="9">
    <location>
        <begin position="336"/>
        <end position="357"/>
    </location>
</feature>
<feature type="transmembrane region" description="Helical" evidence="9">
    <location>
        <begin position="148"/>
        <end position="169"/>
    </location>
</feature>
<proteinExistence type="inferred from homology"/>
<keyword evidence="3 9" id="KW-0813">Transport</keyword>
<evidence type="ECO:0000256" key="2">
    <source>
        <dbReference type="ARBA" id="ARBA00008540"/>
    </source>
</evidence>
<dbReference type="NCBIfam" id="TIGR00796">
    <property type="entry name" value="livcs"/>
    <property type="match status" value="1"/>
</dbReference>
<feature type="transmembrane region" description="Helical" evidence="9">
    <location>
        <begin position="313"/>
        <end position="330"/>
    </location>
</feature>
<evidence type="ECO:0000256" key="8">
    <source>
        <dbReference type="ARBA" id="ARBA00023136"/>
    </source>
</evidence>